<proteinExistence type="predicted"/>
<keyword evidence="1" id="KW-0812">Transmembrane</keyword>
<evidence type="ECO:0000313" key="2">
    <source>
        <dbReference type="EMBL" id="MRX08129.1"/>
    </source>
</evidence>
<keyword evidence="1" id="KW-1133">Transmembrane helix</keyword>
<evidence type="ECO:0000313" key="3">
    <source>
        <dbReference type="Proteomes" id="UP000481037"/>
    </source>
</evidence>
<protein>
    <submittedName>
        <fullName evidence="2">Uncharacterized protein</fullName>
    </submittedName>
</protein>
<comment type="caution">
    <text evidence="2">The sequence shown here is derived from an EMBL/GenBank/DDBJ whole genome shotgun (WGS) entry which is preliminary data.</text>
</comment>
<organism evidence="2 3">
    <name type="scientific">Duganella alba</name>
    <dbReference type="NCBI Taxonomy" id="2666081"/>
    <lineage>
        <taxon>Bacteria</taxon>
        <taxon>Pseudomonadati</taxon>
        <taxon>Pseudomonadota</taxon>
        <taxon>Betaproteobacteria</taxon>
        <taxon>Burkholderiales</taxon>
        <taxon>Oxalobacteraceae</taxon>
        <taxon>Telluria group</taxon>
        <taxon>Duganella</taxon>
    </lineage>
</organism>
<reference evidence="2 3" key="1">
    <citation type="submission" date="2019-11" db="EMBL/GenBank/DDBJ databases">
        <title>Novel species isolated from a subtropical stream in China.</title>
        <authorList>
            <person name="Lu H."/>
        </authorList>
    </citation>
    <scope>NUCLEOTIDE SEQUENCE [LARGE SCALE GENOMIC DNA]</scope>
    <source>
        <strain evidence="2 3">FT25W</strain>
    </source>
</reference>
<keyword evidence="3" id="KW-1185">Reference proteome</keyword>
<keyword evidence="1" id="KW-0472">Membrane</keyword>
<accession>A0A6L5QEP1</accession>
<gene>
    <name evidence="2" type="ORF">GJ697_09820</name>
</gene>
<dbReference type="Proteomes" id="UP000481037">
    <property type="component" value="Unassembled WGS sequence"/>
</dbReference>
<dbReference type="RefSeq" id="WP_154363917.1">
    <property type="nucleotide sequence ID" value="NZ_WKJM01000006.1"/>
</dbReference>
<dbReference type="AlphaFoldDB" id="A0A6L5QEP1"/>
<sequence length="164" mass="18222">MEKTTSVVLVAILLGWVLLVLWKKGIANFWRLLAETNERYGTSFGKSPEDKATVVGVNLREGGALAFDQASRKIAYLTRGGKSIEVLGYEFVQSWRVTWREKTSGNGAQFGIVTVGSAHTTQDKVFLEITTNDIKRPVIKMPMSSVRYAEETAARLKILINAKN</sequence>
<feature type="transmembrane region" description="Helical" evidence="1">
    <location>
        <begin position="6"/>
        <end position="22"/>
    </location>
</feature>
<evidence type="ECO:0000256" key="1">
    <source>
        <dbReference type="SAM" id="Phobius"/>
    </source>
</evidence>
<dbReference type="EMBL" id="WKJM01000006">
    <property type="protein sequence ID" value="MRX08129.1"/>
    <property type="molecule type" value="Genomic_DNA"/>
</dbReference>
<name>A0A6L5QEP1_9BURK</name>